<dbReference type="EMBL" id="UOGA01000192">
    <property type="protein sequence ID" value="VAX21000.1"/>
    <property type="molecule type" value="Genomic_DNA"/>
</dbReference>
<organism evidence="1">
    <name type="scientific">hydrothermal vent metagenome</name>
    <dbReference type="NCBI Taxonomy" id="652676"/>
    <lineage>
        <taxon>unclassified sequences</taxon>
        <taxon>metagenomes</taxon>
        <taxon>ecological metagenomes</taxon>
    </lineage>
</organism>
<dbReference type="PROSITE" id="PS51257">
    <property type="entry name" value="PROKAR_LIPOPROTEIN"/>
    <property type="match status" value="1"/>
</dbReference>
<gene>
    <name evidence="1" type="ORF">MNBD_NITROSPINAE04-578</name>
</gene>
<dbReference type="AlphaFoldDB" id="A0A3B1CEA6"/>
<accession>A0A3B1CEA6</accession>
<sequence>MNSYRSVFTAIVMAGALAACASNSLQIDEPYAITKEKVALLKEGEATKEDVTRMFGGPEMVTPVKGGKVYFYKSLSLNSLWVTFKSDGTVKKLKWSD</sequence>
<proteinExistence type="predicted"/>
<reference evidence="1" key="1">
    <citation type="submission" date="2018-06" db="EMBL/GenBank/DDBJ databases">
        <authorList>
            <person name="Zhirakovskaya E."/>
        </authorList>
    </citation>
    <scope>NUCLEOTIDE SEQUENCE</scope>
</reference>
<evidence type="ECO:0000313" key="1">
    <source>
        <dbReference type="EMBL" id="VAX21000.1"/>
    </source>
</evidence>
<name>A0A3B1CEA6_9ZZZZ</name>
<evidence type="ECO:0008006" key="2">
    <source>
        <dbReference type="Google" id="ProtNLM"/>
    </source>
</evidence>
<protein>
    <recommendedName>
        <fullName evidence="2">Lipoprotein SmpA/OmlA domain-containing protein</fullName>
    </recommendedName>
</protein>